<dbReference type="FunFam" id="1.20.140.10:FF:000004">
    <property type="entry name" value="Acyl-CoA dehydrogenase FadE25"/>
    <property type="match status" value="1"/>
</dbReference>
<dbReference type="PROSITE" id="PS00072">
    <property type="entry name" value="ACYL_COA_DH_1"/>
    <property type="match status" value="1"/>
</dbReference>
<gene>
    <name evidence="16" type="ORF">E4A48_05800</name>
</gene>
<evidence type="ECO:0000256" key="6">
    <source>
        <dbReference type="ARBA" id="ARBA00052938"/>
    </source>
</evidence>
<evidence type="ECO:0000256" key="9">
    <source>
        <dbReference type="ARBA" id="ARBA00067292"/>
    </source>
</evidence>
<evidence type="ECO:0000256" key="5">
    <source>
        <dbReference type="ARBA" id="ARBA00023002"/>
    </source>
</evidence>
<dbReference type="InterPro" id="IPR009075">
    <property type="entry name" value="AcylCo_DH/oxidase_C"/>
</dbReference>
<reference evidence="16 17" key="1">
    <citation type="submission" date="2019-03" db="EMBL/GenBank/DDBJ databases">
        <title>Tal1 in Xanthomonas translucens pv. cerealis Contributes to Virulence in Bacterial Leaf Streak of Wheat.</title>
        <authorList>
            <person name="Shah S.M.A."/>
            <person name="Haq F."/>
            <person name="Ma W."/>
            <person name="Xu X."/>
            <person name="Wang S."/>
            <person name="Xu Z."/>
            <person name="Zou L."/>
            <person name="Zhu B."/>
            <person name="Chen G."/>
        </authorList>
    </citation>
    <scope>NUCLEOTIDE SEQUENCE [LARGE SCALE GENOMIC DNA]</scope>
    <source>
        <strain evidence="16 17">01</strain>
    </source>
</reference>
<evidence type="ECO:0000313" key="16">
    <source>
        <dbReference type="EMBL" id="QDI03275.1"/>
    </source>
</evidence>
<evidence type="ECO:0000256" key="10">
    <source>
        <dbReference type="ARBA" id="ARBA00068311"/>
    </source>
</evidence>
<dbReference type="PANTHER" id="PTHR43884">
    <property type="entry name" value="ACYL-COA DEHYDROGENASE"/>
    <property type="match status" value="1"/>
</dbReference>
<evidence type="ECO:0000256" key="8">
    <source>
        <dbReference type="ARBA" id="ARBA00066461"/>
    </source>
</evidence>
<evidence type="ECO:0000259" key="15">
    <source>
        <dbReference type="Pfam" id="PF02771"/>
    </source>
</evidence>
<evidence type="ECO:0000256" key="7">
    <source>
        <dbReference type="ARBA" id="ARBA00066361"/>
    </source>
</evidence>
<dbReference type="GO" id="GO:0003995">
    <property type="term" value="F:acyl-CoA dehydrogenase activity"/>
    <property type="evidence" value="ECO:0007669"/>
    <property type="project" value="InterPro"/>
</dbReference>
<dbReference type="Proteomes" id="UP000319349">
    <property type="component" value="Chromosome"/>
</dbReference>
<dbReference type="Pfam" id="PF02771">
    <property type="entry name" value="Acyl-CoA_dh_N"/>
    <property type="match status" value="1"/>
</dbReference>
<dbReference type="SUPFAM" id="SSF47203">
    <property type="entry name" value="Acyl-CoA dehydrogenase C-terminal domain-like"/>
    <property type="match status" value="1"/>
</dbReference>
<dbReference type="InterPro" id="IPR036250">
    <property type="entry name" value="AcylCo_DH-like_C"/>
</dbReference>
<evidence type="ECO:0000256" key="1">
    <source>
        <dbReference type="ARBA" id="ARBA00001974"/>
    </source>
</evidence>
<dbReference type="Pfam" id="PF02770">
    <property type="entry name" value="Acyl-CoA_dh_M"/>
    <property type="match status" value="1"/>
</dbReference>
<dbReference type="FunFam" id="1.10.540.10:FF:000002">
    <property type="entry name" value="Acyl-CoA dehydrogenase FadE19"/>
    <property type="match status" value="1"/>
</dbReference>
<evidence type="ECO:0000256" key="11">
    <source>
        <dbReference type="ARBA" id="ARBA00075603"/>
    </source>
</evidence>
<dbReference type="GO" id="GO:0050660">
    <property type="term" value="F:flavin adenine dinucleotide binding"/>
    <property type="evidence" value="ECO:0007669"/>
    <property type="project" value="InterPro"/>
</dbReference>
<evidence type="ECO:0000256" key="3">
    <source>
        <dbReference type="ARBA" id="ARBA00022630"/>
    </source>
</evidence>
<proteinExistence type="inferred from homology"/>
<evidence type="ECO:0000259" key="14">
    <source>
        <dbReference type="Pfam" id="PF02770"/>
    </source>
</evidence>
<dbReference type="EMBL" id="CP038228">
    <property type="protein sequence ID" value="QDI03275.1"/>
    <property type="molecule type" value="Genomic_DNA"/>
</dbReference>
<dbReference type="InterPro" id="IPR006089">
    <property type="entry name" value="Acyl-CoA_DH_CS"/>
</dbReference>
<dbReference type="Gene3D" id="1.20.140.10">
    <property type="entry name" value="Butyryl-CoA Dehydrogenase, subunit A, domain 3"/>
    <property type="match status" value="1"/>
</dbReference>
<evidence type="ECO:0000256" key="4">
    <source>
        <dbReference type="ARBA" id="ARBA00022827"/>
    </source>
</evidence>
<dbReference type="Pfam" id="PF00441">
    <property type="entry name" value="Acyl-CoA_dh_1"/>
    <property type="match status" value="1"/>
</dbReference>
<feature type="domain" description="Acyl-CoA dehydrogenase/oxidase N-terminal" evidence="15">
    <location>
        <begin position="6"/>
        <end position="117"/>
    </location>
</feature>
<accession>A0A514EBE9</accession>
<organism evidence="16 17">
    <name type="scientific">Xanthomonas cerealis pv. cerealis</name>
    <dbReference type="NCBI Taxonomy" id="152263"/>
    <lineage>
        <taxon>Bacteria</taxon>
        <taxon>Pseudomonadati</taxon>
        <taxon>Pseudomonadota</taxon>
        <taxon>Gammaproteobacteria</taxon>
        <taxon>Lysobacterales</taxon>
        <taxon>Lysobacteraceae</taxon>
        <taxon>Xanthomonas</taxon>
        <taxon>Xanthomonas translucens group</taxon>
        <taxon>Xanthomonas cerealis</taxon>
    </lineage>
</organism>
<dbReference type="EC" id="3.13.1.4" evidence="8"/>
<dbReference type="InterPro" id="IPR009100">
    <property type="entry name" value="AcylCoA_DH/oxidase_NM_dom_sf"/>
</dbReference>
<dbReference type="InterPro" id="IPR046373">
    <property type="entry name" value="Acyl-CoA_Oxase/DH_mid-dom_sf"/>
</dbReference>
<comment type="catalytic activity">
    <reaction evidence="6">
        <text>3-sulfinopropanoyl-CoA + H2O = propanoyl-CoA + sulfite + H(+)</text>
        <dbReference type="Rhea" id="RHEA:41624"/>
        <dbReference type="ChEBI" id="CHEBI:15377"/>
        <dbReference type="ChEBI" id="CHEBI:15378"/>
        <dbReference type="ChEBI" id="CHEBI:17359"/>
        <dbReference type="ChEBI" id="CHEBI:57392"/>
        <dbReference type="ChEBI" id="CHEBI:78349"/>
        <dbReference type="EC" id="3.13.1.4"/>
    </reaction>
    <physiologicalReaction direction="left-to-right" evidence="6">
        <dbReference type="Rhea" id="RHEA:41625"/>
    </physiologicalReaction>
</comment>
<dbReference type="InterPro" id="IPR006091">
    <property type="entry name" value="Acyl-CoA_Oxase/DH_mid-dom"/>
</dbReference>
<dbReference type="PIRSF" id="PIRSF016578">
    <property type="entry name" value="HsaA"/>
    <property type="match status" value="1"/>
</dbReference>
<keyword evidence="4 12" id="KW-0274">FAD</keyword>
<dbReference type="EC" id="1.3.8.11" evidence="7"/>
<dbReference type="PROSITE" id="PS00073">
    <property type="entry name" value="ACYL_COA_DH_2"/>
    <property type="match status" value="1"/>
</dbReference>
<dbReference type="InterPro" id="IPR013786">
    <property type="entry name" value="AcylCoA_DH/ox_N"/>
</dbReference>
<dbReference type="PANTHER" id="PTHR43884:SF12">
    <property type="entry name" value="ISOVALERYL-COA DEHYDROGENASE, MITOCHONDRIAL-RELATED"/>
    <property type="match status" value="1"/>
</dbReference>
<name>A0A514EBE9_9XANT</name>
<comment type="similarity">
    <text evidence="2 12">Belongs to the acyl-CoA dehydrogenase family.</text>
</comment>
<sequence length="382" mass="41373">MDFSFTEEQLMIQDVARRIAQERIAPSAEHHDRTGEFPLENIRLLGENGLMGIEVPEQYGGAGMDPIAYVLAMVEIAAGDAAHSTIMSVNNSLFCAGILNNGDEAQKQKYVRAIADGSHIGAFALTEPQSGSDATAMRCRAVRQDDGSFVINGKKSWITSGPVAKYIVLFAVTDPEQGSRGITAFVVDTDKPGFHRGKTEPKLGIRASATCEIEFQDYVASPDEVLGVPGEGFKIAMSVLDAGRIGIASQAIGIARAAYQATLDYVKERKAFGSPIGAFQMTQAKIADMKCKLDASLLLTLRAAWVKGQGQRFTTEAAVAKLTASEAAMWITHQAVQIHGGMGYSKEMPLERYFRDAKITEIYEGTSEIQRLVIARNETGLR</sequence>
<keyword evidence="17" id="KW-1185">Reference proteome</keyword>
<dbReference type="SUPFAM" id="SSF56645">
    <property type="entry name" value="Acyl-CoA dehydrogenase NM domain-like"/>
    <property type="match status" value="1"/>
</dbReference>
<dbReference type="InterPro" id="IPR037069">
    <property type="entry name" value="AcylCoA_DH/ox_N_sf"/>
</dbReference>
<evidence type="ECO:0000313" key="17">
    <source>
        <dbReference type="Proteomes" id="UP000319349"/>
    </source>
</evidence>
<dbReference type="Gene3D" id="1.10.540.10">
    <property type="entry name" value="Acyl-CoA dehydrogenase/oxidase, N-terminal domain"/>
    <property type="match status" value="1"/>
</dbReference>
<evidence type="ECO:0000256" key="12">
    <source>
        <dbReference type="RuleBase" id="RU362125"/>
    </source>
</evidence>
<dbReference type="Gene3D" id="2.40.110.10">
    <property type="entry name" value="Butyryl-CoA Dehydrogenase, subunit A, domain 2"/>
    <property type="match status" value="1"/>
</dbReference>
<evidence type="ECO:0000259" key="13">
    <source>
        <dbReference type="Pfam" id="PF00441"/>
    </source>
</evidence>
<feature type="domain" description="Acyl-CoA oxidase/dehydrogenase middle" evidence="14">
    <location>
        <begin position="122"/>
        <end position="217"/>
    </location>
</feature>
<dbReference type="AlphaFoldDB" id="A0A514EBE9"/>
<protein>
    <recommendedName>
        <fullName evidence="10">3-sulfinopropanoyl-CoA desulfinase</fullName>
        <ecNumber evidence="7">1.3.8.11</ecNumber>
        <ecNumber evidence="8">3.13.1.4</ecNumber>
    </recommendedName>
    <alternativeName>
        <fullName evidence="11">3-sulfinopropionyl coenzyme A desulfinase</fullName>
    </alternativeName>
    <alternativeName>
        <fullName evidence="9">Cyclohexane-1-carbonyl-CoA dehydrogenase</fullName>
    </alternativeName>
</protein>
<dbReference type="FunFam" id="2.40.110.10:FF:000009">
    <property type="entry name" value="Acyl-CoA dehydrogenase"/>
    <property type="match status" value="1"/>
</dbReference>
<keyword evidence="3 12" id="KW-0285">Flavoprotein</keyword>
<comment type="cofactor">
    <cofactor evidence="1 12">
        <name>FAD</name>
        <dbReference type="ChEBI" id="CHEBI:57692"/>
    </cofactor>
</comment>
<keyword evidence="5 12" id="KW-0560">Oxidoreductase</keyword>
<feature type="domain" description="Acyl-CoA dehydrogenase/oxidase C-terminal" evidence="13">
    <location>
        <begin position="230"/>
        <end position="377"/>
    </location>
</feature>
<evidence type="ECO:0000256" key="2">
    <source>
        <dbReference type="ARBA" id="ARBA00009347"/>
    </source>
</evidence>